<dbReference type="InterPro" id="IPR006456">
    <property type="entry name" value="ZF_HD_homeobox_Cys/His_dimer"/>
</dbReference>
<feature type="domain" description="ZF-HD dimerization-type" evidence="1">
    <location>
        <begin position="9"/>
        <end position="32"/>
    </location>
</feature>
<name>A0AAV2DBJ4_9ROSI</name>
<protein>
    <recommendedName>
        <fullName evidence="1">ZF-HD dimerization-type domain-containing protein</fullName>
    </recommendedName>
</protein>
<dbReference type="EMBL" id="OZ034815">
    <property type="protein sequence ID" value="CAL1371249.1"/>
    <property type="molecule type" value="Genomic_DNA"/>
</dbReference>
<dbReference type="AlphaFoldDB" id="A0AAV2DBJ4"/>
<dbReference type="Proteomes" id="UP001497516">
    <property type="component" value="Chromosome 2"/>
</dbReference>
<reference evidence="2 3" key="1">
    <citation type="submission" date="2024-04" db="EMBL/GenBank/DDBJ databases">
        <authorList>
            <person name="Fracassetti M."/>
        </authorList>
    </citation>
    <scope>NUCLEOTIDE SEQUENCE [LARGE SCALE GENOMIC DNA]</scope>
</reference>
<organism evidence="2 3">
    <name type="scientific">Linum trigynum</name>
    <dbReference type="NCBI Taxonomy" id="586398"/>
    <lineage>
        <taxon>Eukaryota</taxon>
        <taxon>Viridiplantae</taxon>
        <taxon>Streptophyta</taxon>
        <taxon>Embryophyta</taxon>
        <taxon>Tracheophyta</taxon>
        <taxon>Spermatophyta</taxon>
        <taxon>Magnoliopsida</taxon>
        <taxon>eudicotyledons</taxon>
        <taxon>Gunneridae</taxon>
        <taxon>Pentapetalae</taxon>
        <taxon>rosids</taxon>
        <taxon>fabids</taxon>
        <taxon>Malpighiales</taxon>
        <taxon>Linaceae</taxon>
        <taxon>Linum</taxon>
    </lineage>
</organism>
<evidence type="ECO:0000313" key="3">
    <source>
        <dbReference type="Proteomes" id="UP001497516"/>
    </source>
</evidence>
<evidence type="ECO:0000259" key="1">
    <source>
        <dbReference type="Pfam" id="PF04770"/>
    </source>
</evidence>
<sequence>MGSSTDDEGPNGGRAALMCTSCGCHRNFDRPKVDPSAVLRNSRWCPREQSTTRESSTMPISAVCHC</sequence>
<keyword evidence="3" id="KW-1185">Reference proteome</keyword>
<proteinExistence type="predicted"/>
<dbReference type="Pfam" id="PF04770">
    <property type="entry name" value="ZF-HD_dimer"/>
    <property type="match status" value="1"/>
</dbReference>
<evidence type="ECO:0000313" key="2">
    <source>
        <dbReference type="EMBL" id="CAL1371249.1"/>
    </source>
</evidence>
<gene>
    <name evidence="2" type="ORF">LTRI10_LOCUS13326</name>
</gene>
<accession>A0AAV2DBJ4</accession>